<gene>
    <name evidence="1" type="ORF">ID810_11230</name>
</gene>
<evidence type="ECO:0000313" key="2">
    <source>
        <dbReference type="Proteomes" id="UP000594637"/>
    </source>
</evidence>
<dbReference type="EMBL" id="CP063989">
    <property type="protein sequence ID" value="QPL05272.1"/>
    <property type="molecule type" value="Genomic_DNA"/>
</dbReference>
<reference evidence="1 2" key="1">
    <citation type="submission" date="2020-11" db="EMBL/GenBank/DDBJ databases">
        <title>Actinomyces sp. ZJ750.</title>
        <authorList>
            <person name="Zhou J."/>
        </authorList>
    </citation>
    <scope>NUCLEOTIDE SEQUENCE [LARGE SCALE GENOMIC DNA]</scope>
    <source>
        <strain evidence="1 2">ZJ750</strain>
    </source>
</reference>
<organism evidence="1 2">
    <name type="scientific">Actinomyces respiraculi</name>
    <dbReference type="NCBI Taxonomy" id="2744574"/>
    <lineage>
        <taxon>Bacteria</taxon>
        <taxon>Bacillati</taxon>
        <taxon>Actinomycetota</taxon>
        <taxon>Actinomycetes</taxon>
        <taxon>Actinomycetales</taxon>
        <taxon>Actinomycetaceae</taxon>
        <taxon>Actinomyces</taxon>
    </lineage>
</organism>
<dbReference type="RefSeq" id="WP_166858388.1">
    <property type="nucleotide sequence ID" value="NZ_CP063989.1"/>
</dbReference>
<dbReference type="KEGG" id="arep:ID810_11230"/>
<keyword evidence="2" id="KW-1185">Reference proteome</keyword>
<name>A0A7T0LK70_9ACTO</name>
<accession>A0A7T0LK70</accession>
<protein>
    <submittedName>
        <fullName evidence="1">Uncharacterized protein</fullName>
    </submittedName>
</protein>
<dbReference type="AlphaFoldDB" id="A0A7T0LK70"/>
<evidence type="ECO:0000313" key="1">
    <source>
        <dbReference type="EMBL" id="QPL05272.1"/>
    </source>
</evidence>
<dbReference type="Proteomes" id="UP000594637">
    <property type="component" value="Chromosome"/>
</dbReference>
<proteinExistence type="predicted"/>
<sequence>MSRAGRTADRPTQTALNREEPDMFFELIAQTAAAFNAREELLFAAGEVQ</sequence>